<dbReference type="Gene3D" id="3.30.420.280">
    <property type="match status" value="1"/>
</dbReference>
<evidence type="ECO:0000313" key="2">
    <source>
        <dbReference type="EMBL" id="QHB38810.1"/>
    </source>
</evidence>
<dbReference type="Proteomes" id="UP000463964">
    <property type="component" value="Segment"/>
</dbReference>
<sequence length="440" mass="51158">MQATTVFEKTYNAIKAKNTDGTRKYKYIIHTGSSRSSKTHSILQTHWLMCLENTNFRISIWRETKADCKMTILADLKKALPTLPYNDKVNFNKTESIFTFEDNATIEFMGGDEENRVHGFQGNVAHLNEPYKFSVDTFNQIDMRTSDYIIIDWNPKNNHWIEDVAKRENAIVIHSTYKDNPFIPLQQKIKIESYLPVKYTNVVQNELISVSNAFNYDFNTNQYKFTGKQIIELKKALFNEQQGTANDYLHLVYAKGLKAEKPNKIYHNWKVIPDDEFDMLPFSTYYGMDFGLSSPSAMVQMKFDGDKTFFFKEILYKPLNHIEGTLSTELDNLKIPKHIEIICDVGNELNKTEMQKLRNAGYNVLPAMKGAGSILSGIETIQKSTIYYTKSSKNIENEYDTYSWRIAQGVQLDEPEQTDDHLLDAMKYVISWYRRTRYLS</sequence>
<gene>
    <name evidence="2" type="ORF">hemulen61_gp049</name>
</gene>
<reference evidence="2 3" key="1">
    <citation type="journal article" date="2020" name="Viruses">
        <title>Diversity and Host Interactions Among Virulent and Temperate Baltic Sea Flavobacterium Phages.</title>
        <authorList>
            <person name="Nilsson E."/>
            <person name="Bayfield O.W."/>
            <person name="Lundin D."/>
            <person name="Antson A.A."/>
            <person name="Holmfeldt K."/>
        </authorList>
    </citation>
    <scope>NUCLEOTIDE SEQUENCE [LARGE SCALE GENOMIC DNA]</scope>
</reference>
<dbReference type="PANTHER" id="PTHR39184:SF1">
    <property type="entry name" value="PBSX PHAGE TERMINASE LARGE SUBUNIT"/>
    <property type="match status" value="1"/>
</dbReference>
<dbReference type="Pfam" id="PF04466">
    <property type="entry name" value="Terminase_3"/>
    <property type="match status" value="1"/>
</dbReference>
<dbReference type="InterPro" id="IPR052380">
    <property type="entry name" value="Viral_DNA_packaging_terminase"/>
</dbReference>
<protein>
    <submittedName>
        <fullName evidence="2">Terminase large subunit</fullName>
    </submittedName>
</protein>
<feature type="domain" description="Phage terminase large subunit N-terminal" evidence="1">
    <location>
        <begin position="26"/>
        <end position="194"/>
    </location>
</feature>
<evidence type="ECO:0000259" key="1">
    <source>
        <dbReference type="Pfam" id="PF04466"/>
    </source>
</evidence>
<dbReference type="EMBL" id="MN812208">
    <property type="protein sequence ID" value="QHB38810.1"/>
    <property type="molecule type" value="Genomic_DNA"/>
</dbReference>
<name>A0A6B9LAG7_9CAUD</name>
<accession>A0A6B9LAG7</accession>
<organism evidence="2 3">
    <name type="scientific">Flavobacterium phage vB_FspS_hemulen6-1</name>
    <dbReference type="NCBI Taxonomy" id="2686247"/>
    <lineage>
        <taxon>Viruses</taxon>
        <taxon>Duplodnaviria</taxon>
        <taxon>Heunggongvirae</taxon>
        <taxon>Uroviricota</taxon>
        <taxon>Caudoviricetes</taxon>
        <taxon>Lillamyvirus</taxon>
        <taxon>Lillamyvirus hemulen</taxon>
    </lineage>
</organism>
<dbReference type="PANTHER" id="PTHR39184">
    <property type="match status" value="1"/>
</dbReference>
<dbReference type="Gene3D" id="3.40.50.300">
    <property type="entry name" value="P-loop containing nucleotide triphosphate hydrolases"/>
    <property type="match status" value="1"/>
</dbReference>
<dbReference type="InterPro" id="IPR035412">
    <property type="entry name" value="Terminase_L_N"/>
</dbReference>
<proteinExistence type="predicted"/>
<keyword evidence="3" id="KW-1185">Reference proteome</keyword>
<evidence type="ECO:0000313" key="3">
    <source>
        <dbReference type="Proteomes" id="UP000463964"/>
    </source>
</evidence>
<dbReference type="InterPro" id="IPR027417">
    <property type="entry name" value="P-loop_NTPase"/>
</dbReference>